<evidence type="ECO:0000313" key="1">
    <source>
        <dbReference type="EMBL" id="REA62890.1"/>
    </source>
</evidence>
<keyword evidence="2" id="KW-1185">Reference proteome</keyword>
<dbReference type="OrthoDB" id="652200at2"/>
<comment type="caution">
    <text evidence="1">The sequence shown here is derived from an EMBL/GenBank/DDBJ whole genome shotgun (WGS) entry which is preliminary data.</text>
</comment>
<gene>
    <name evidence="1" type="ORF">DSL64_08200</name>
</gene>
<evidence type="ECO:0000313" key="2">
    <source>
        <dbReference type="Proteomes" id="UP000256373"/>
    </source>
</evidence>
<protein>
    <submittedName>
        <fullName evidence="1">Uncharacterized protein</fullName>
    </submittedName>
</protein>
<accession>A0A3D8YEE5</accession>
<sequence>MKRIVVINDHPDKESFNSAVADSYIKAATHAGAQVRYIPIGELKWMLRTG</sequence>
<organism evidence="1 2">
    <name type="scientific">Dyadobacter luteus</name>
    <dbReference type="NCBI Taxonomy" id="2259619"/>
    <lineage>
        <taxon>Bacteria</taxon>
        <taxon>Pseudomonadati</taxon>
        <taxon>Bacteroidota</taxon>
        <taxon>Cytophagia</taxon>
        <taxon>Cytophagales</taxon>
        <taxon>Spirosomataceae</taxon>
        <taxon>Dyadobacter</taxon>
    </lineage>
</organism>
<dbReference type="Proteomes" id="UP000256373">
    <property type="component" value="Unassembled WGS sequence"/>
</dbReference>
<name>A0A3D8YEE5_9BACT</name>
<proteinExistence type="predicted"/>
<dbReference type="AlphaFoldDB" id="A0A3D8YEE5"/>
<dbReference type="EMBL" id="QNUL01000004">
    <property type="protein sequence ID" value="REA62890.1"/>
    <property type="molecule type" value="Genomic_DNA"/>
</dbReference>
<dbReference type="InterPro" id="IPR029039">
    <property type="entry name" value="Flavoprotein-like_sf"/>
</dbReference>
<dbReference type="SUPFAM" id="SSF52218">
    <property type="entry name" value="Flavoproteins"/>
    <property type="match status" value="1"/>
</dbReference>
<reference evidence="1 2" key="1">
    <citation type="submission" date="2018-07" db="EMBL/GenBank/DDBJ databases">
        <title>Dyadobacter roseus sp. nov., isolated from rose rhizosphere soil.</title>
        <authorList>
            <person name="Chen L."/>
        </authorList>
    </citation>
    <scope>NUCLEOTIDE SEQUENCE [LARGE SCALE GENOMIC DNA]</scope>
    <source>
        <strain evidence="1 2">RS19</strain>
    </source>
</reference>
<dbReference type="Gene3D" id="3.40.50.360">
    <property type="match status" value="1"/>
</dbReference>
<dbReference type="RefSeq" id="WP_115830189.1">
    <property type="nucleotide sequence ID" value="NZ_QNUL01000004.1"/>
</dbReference>